<evidence type="ECO:0000259" key="8">
    <source>
        <dbReference type="Pfam" id="PF07887"/>
    </source>
</evidence>
<comment type="caution">
    <text evidence="11">The sequence shown here is derived from an EMBL/GenBank/DDBJ whole genome shotgun (WGS) entry which is preliminary data.</text>
</comment>
<evidence type="ECO:0000256" key="3">
    <source>
        <dbReference type="ARBA" id="ARBA00023015"/>
    </source>
</evidence>
<dbReference type="GO" id="GO:0003700">
    <property type="term" value="F:DNA-binding transcription factor activity"/>
    <property type="evidence" value="ECO:0007669"/>
    <property type="project" value="TreeGrafter"/>
</dbReference>
<dbReference type="GO" id="GO:0080142">
    <property type="term" value="P:regulation of salicylic acid biosynthetic process"/>
    <property type="evidence" value="ECO:0007669"/>
    <property type="project" value="TreeGrafter"/>
</dbReference>
<keyword evidence="4" id="KW-0238">DNA-binding</keyword>
<dbReference type="Pfam" id="PF20451">
    <property type="entry name" value="Calmod_bind_M"/>
    <property type="match status" value="1"/>
</dbReference>
<name>A0AAN8UJH6_9MAGN</name>
<evidence type="ECO:0000313" key="11">
    <source>
        <dbReference type="EMBL" id="KAK6911637.1"/>
    </source>
</evidence>
<evidence type="ECO:0000256" key="5">
    <source>
        <dbReference type="ARBA" id="ARBA00023159"/>
    </source>
</evidence>
<evidence type="ECO:0000256" key="2">
    <source>
        <dbReference type="ARBA" id="ARBA00007214"/>
    </source>
</evidence>
<protein>
    <submittedName>
        <fullName evidence="11">Calmodulin binding protein, C-terminal domain</fullName>
    </submittedName>
</protein>
<evidence type="ECO:0000256" key="6">
    <source>
        <dbReference type="ARBA" id="ARBA00023163"/>
    </source>
</evidence>
<organism evidence="11 12">
    <name type="scientific">Dillenia turbinata</name>
    <dbReference type="NCBI Taxonomy" id="194707"/>
    <lineage>
        <taxon>Eukaryota</taxon>
        <taxon>Viridiplantae</taxon>
        <taxon>Streptophyta</taxon>
        <taxon>Embryophyta</taxon>
        <taxon>Tracheophyta</taxon>
        <taxon>Spermatophyta</taxon>
        <taxon>Magnoliopsida</taxon>
        <taxon>eudicotyledons</taxon>
        <taxon>Gunneridae</taxon>
        <taxon>Pentapetalae</taxon>
        <taxon>Dilleniales</taxon>
        <taxon>Dilleniaceae</taxon>
        <taxon>Dillenia</taxon>
    </lineage>
</organism>
<dbReference type="AlphaFoldDB" id="A0AAN8UJH6"/>
<dbReference type="Pfam" id="PF20452">
    <property type="entry name" value="Calmod_bind_C"/>
    <property type="match status" value="1"/>
</dbReference>
<dbReference type="Pfam" id="PF07887">
    <property type="entry name" value="Calmodulin_bind"/>
    <property type="match status" value="1"/>
</dbReference>
<keyword evidence="6" id="KW-0804">Transcription</keyword>
<dbReference type="InterPro" id="IPR046831">
    <property type="entry name" value="Calmodulin_bind_N"/>
</dbReference>
<evidence type="ECO:0000259" key="9">
    <source>
        <dbReference type="Pfam" id="PF20451"/>
    </source>
</evidence>
<reference evidence="11 12" key="1">
    <citation type="submission" date="2023-12" db="EMBL/GenBank/DDBJ databases">
        <title>A high-quality genome assembly for Dillenia turbinata (Dilleniales).</title>
        <authorList>
            <person name="Chanderbali A."/>
        </authorList>
    </citation>
    <scope>NUCLEOTIDE SEQUENCE [LARGE SCALE GENOMIC DNA]</scope>
    <source>
        <strain evidence="11">LSX21</strain>
        <tissue evidence="11">Leaf</tissue>
    </source>
</reference>
<comment type="similarity">
    <text evidence="2">Belongs to the plant ACBP60 protein family.</text>
</comment>
<evidence type="ECO:0000256" key="4">
    <source>
        <dbReference type="ARBA" id="ARBA00023125"/>
    </source>
</evidence>
<dbReference type="InterPro" id="IPR046829">
    <property type="entry name" value="Calmod_bind_C"/>
</dbReference>
<evidence type="ECO:0000313" key="12">
    <source>
        <dbReference type="Proteomes" id="UP001370490"/>
    </source>
</evidence>
<keyword evidence="7" id="KW-0539">Nucleus</keyword>
<dbReference type="EMBL" id="JBAMMX010000028">
    <property type="protein sequence ID" value="KAK6911637.1"/>
    <property type="molecule type" value="Genomic_DNA"/>
</dbReference>
<dbReference type="InterPro" id="IPR012416">
    <property type="entry name" value="CBP60"/>
</dbReference>
<feature type="domain" description="Calmodulin binding protein central" evidence="9">
    <location>
        <begin position="242"/>
        <end position="307"/>
    </location>
</feature>
<keyword evidence="5" id="KW-0010">Activator</keyword>
<feature type="domain" description="Calmodulin binding protein-like N-terminal" evidence="8">
    <location>
        <begin position="84"/>
        <end position="231"/>
    </location>
</feature>
<dbReference type="GO" id="GO:0043565">
    <property type="term" value="F:sequence-specific DNA binding"/>
    <property type="evidence" value="ECO:0007669"/>
    <property type="project" value="TreeGrafter"/>
</dbReference>
<dbReference type="GO" id="GO:0005634">
    <property type="term" value="C:nucleus"/>
    <property type="evidence" value="ECO:0007669"/>
    <property type="project" value="UniProtKB-SubCell"/>
</dbReference>
<dbReference type="PANTHER" id="PTHR31713:SF43">
    <property type="entry name" value="CALMODULIN-BINDING PROTEIN 60 G"/>
    <property type="match status" value="1"/>
</dbReference>
<evidence type="ECO:0000256" key="1">
    <source>
        <dbReference type="ARBA" id="ARBA00004123"/>
    </source>
</evidence>
<dbReference type="InterPro" id="IPR046830">
    <property type="entry name" value="Calmod_bind_M"/>
</dbReference>
<feature type="domain" description="Calmodulin binding protein C-terminal" evidence="10">
    <location>
        <begin position="313"/>
        <end position="371"/>
    </location>
</feature>
<proteinExistence type="inferred from homology"/>
<dbReference type="GO" id="GO:0005516">
    <property type="term" value="F:calmodulin binding"/>
    <property type="evidence" value="ECO:0007669"/>
    <property type="project" value="InterPro"/>
</dbReference>
<accession>A0AAN8UJH6</accession>
<comment type="subcellular location">
    <subcellularLocation>
        <location evidence="1">Nucleus</location>
    </subcellularLocation>
</comment>
<evidence type="ECO:0000259" key="10">
    <source>
        <dbReference type="Pfam" id="PF20452"/>
    </source>
</evidence>
<keyword evidence="3" id="KW-0805">Transcription regulation</keyword>
<sequence length="566" mass="63717">MVHRTQFREEGDGLRIPVWEAKQRLKLASAVRATRYLSRHEFTSHLEPFLRNLVREEVERVILGNNPSSRCFPAQNDFSESRSWQLQFVGNLRSTYFTGSRIETENNQHVGIVIVDPVSKTRITSGPLSSAKVELFVLSGDFGADGKEDWTKKEFDAGIVREREGKRPLATGDLFVTLNNGEGHIDNIIFTDNSSWIRSRKFRLGARIMQSSAQGFQIREARSGAFIVKDHRAYQKSYPPALGDEIWRLEGIAKDGPSHSKLESCGIRTIQDFMQFYSIDSISLRRILGGNISNRKWEKIVGHAKTCKLNEQLFMYKTAQMDAVIFNCVYKVVGAMCDGQLLHFDELSMSQKRVVEDLKWKAYKNRTEFVPFEPEYLRPSSNLEALPRTGELLGLQPLGFGFSHQDQISTQLGINSPTTSNSYDYEVSQLEETNVPQLRGFPPMQIFTATAGPSSIPVDSFSGFPNNEELGLVTSTSLAPQIDHFGLDGIHLTGACNQANGLFLGPNDDVEVGPFASIPDYSVVLSEVGKRKAHWCKIRAVIKWGIIIRKNAAAKRKARPVYDFRL</sequence>
<evidence type="ECO:0000256" key="7">
    <source>
        <dbReference type="ARBA" id="ARBA00023242"/>
    </source>
</evidence>
<keyword evidence="12" id="KW-1185">Reference proteome</keyword>
<dbReference type="PANTHER" id="PTHR31713">
    <property type="entry name" value="OS02G0177800 PROTEIN"/>
    <property type="match status" value="1"/>
</dbReference>
<gene>
    <name evidence="11" type="ORF">RJ641_023730</name>
</gene>
<dbReference type="Proteomes" id="UP001370490">
    <property type="component" value="Unassembled WGS sequence"/>
</dbReference>